<dbReference type="EnsemblMetazoa" id="SMAR014931-RA">
    <property type="protein sequence ID" value="SMAR014931-PA"/>
    <property type="gene ID" value="SMAR014931"/>
</dbReference>
<dbReference type="Proteomes" id="UP000014500">
    <property type="component" value="Unassembled WGS sequence"/>
</dbReference>
<name>T1JM51_STRMM</name>
<sequence length="114" mass="12763">MLSDVSGIIPEAQAARAVSGIARLGKKSEKILGEKMGWEPSTRFRGHIYDTQKIDKTKYCNVNERLTSDEMREISVHKGERKGVWRNKTRLRGTQRIPDGGGGTQVDSDTPIHK</sequence>
<proteinExistence type="predicted"/>
<reference evidence="2" key="2">
    <citation type="submission" date="2015-02" db="UniProtKB">
        <authorList>
            <consortium name="EnsemblMetazoa"/>
        </authorList>
    </citation>
    <scope>IDENTIFICATION</scope>
</reference>
<keyword evidence="3" id="KW-1185">Reference proteome</keyword>
<protein>
    <submittedName>
        <fullName evidence="2">Uncharacterized protein</fullName>
    </submittedName>
</protein>
<dbReference type="AlphaFoldDB" id="T1JM51"/>
<evidence type="ECO:0000313" key="3">
    <source>
        <dbReference type="Proteomes" id="UP000014500"/>
    </source>
</evidence>
<organism evidence="2 3">
    <name type="scientific">Strigamia maritima</name>
    <name type="common">European centipede</name>
    <name type="synonym">Geophilus maritimus</name>
    <dbReference type="NCBI Taxonomy" id="126957"/>
    <lineage>
        <taxon>Eukaryota</taxon>
        <taxon>Metazoa</taxon>
        <taxon>Ecdysozoa</taxon>
        <taxon>Arthropoda</taxon>
        <taxon>Myriapoda</taxon>
        <taxon>Chilopoda</taxon>
        <taxon>Pleurostigmophora</taxon>
        <taxon>Geophilomorpha</taxon>
        <taxon>Linotaeniidae</taxon>
        <taxon>Strigamia</taxon>
    </lineage>
</organism>
<reference evidence="3" key="1">
    <citation type="submission" date="2011-05" db="EMBL/GenBank/DDBJ databases">
        <authorList>
            <person name="Richards S.R."/>
            <person name="Qu J."/>
            <person name="Jiang H."/>
            <person name="Jhangiani S.N."/>
            <person name="Agravi P."/>
            <person name="Goodspeed R."/>
            <person name="Gross S."/>
            <person name="Mandapat C."/>
            <person name="Jackson L."/>
            <person name="Mathew T."/>
            <person name="Pu L."/>
            <person name="Thornton R."/>
            <person name="Saada N."/>
            <person name="Wilczek-Boney K.B."/>
            <person name="Lee S."/>
            <person name="Kovar C."/>
            <person name="Wu Y."/>
            <person name="Scherer S.E."/>
            <person name="Worley K.C."/>
            <person name="Muzny D.M."/>
            <person name="Gibbs R."/>
        </authorList>
    </citation>
    <scope>NUCLEOTIDE SEQUENCE</scope>
    <source>
        <strain evidence="3">Brora</strain>
    </source>
</reference>
<evidence type="ECO:0000256" key="1">
    <source>
        <dbReference type="SAM" id="MobiDB-lite"/>
    </source>
</evidence>
<dbReference type="HOGENOM" id="CLU_2124153_0_0_1"/>
<evidence type="ECO:0000313" key="2">
    <source>
        <dbReference type="EnsemblMetazoa" id="SMAR014931-PA"/>
    </source>
</evidence>
<dbReference type="EMBL" id="JH431312">
    <property type="status" value="NOT_ANNOTATED_CDS"/>
    <property type="molecule type" value="Genomic_DNA"/>
</dbReference>
<feature type="region of interest" description="Disordered" evidence="1">
    <location>
        <begin position="85"/>
        <end position="114"/>
    </location>
</feature>
<accession>T1JM51</accession>